<dbReference type="STRING" id="1050174.CEPID_05925"/>
<keyword evidence="2" id="KW-1185">Reference proteome</keyword>
<dbReference type="KEGG" id="cei:CEPID_05925"/>
<protein>
    <submittedName>
        <fullName evidence="1">Uncharacterized protein</fullName>
    </submittedName>
</protein>
<sequence>MASDRIRIILSQAPQILQNRAIQFLCLYIGWNVWFRSASGIPLFAVTRTVRASDEVIVLAPRTGALRVTTTIAIPAATPALRAISRACLSTPLVVITATVTSVTIAALPTGVASALATRTTRPTTFSAVFATALVRTIAAGRVPIA</sequence>
<evidence type="ECO:0000313" key="1">
    <source>
        <dbReference type="EMBL" id="AKK03046.1"/>
    </source>
</evidence>
<name>A0A0G3GP93_9CORY</name>
<dbReference type="Proteomes" id="UP000035368">
    <property type="component" value="Chromosome"/>
</dbReference>
<reference evidence="1 2" key="1">
    <citation type="submission" date="2015-05" db="EMBL/GenBank/DDBJ databases">
        <title>Complete genome sequence of Corynebacterium epidermidicanis DSM 45586, isolated from the skin of a dog suffering from pruritus.</title>
        <authorList>
            <person name="Ruckert C."/>
            <person name="Albersmeier A."/>
            <person name="Winkler A."/>
            <person name="Tauch A."/>
        </authorList>
    </citation>
    <scope>NUCLEOTIDE SEQUENCE [LARGE SCALE GENOMIC DNA]</scope>
    <source>
        <strain evidence="1 2">DSM 45586</strain>
    </source>
</reference>
<dbReference type="EMBL" id="CP011541">
    <property type="protein sequence ID" value="AKK03046.1"/>
    <property type="molecule type" value="Genomic_DNA"/>
</dbReference>
<gene>
    <name evidence="1" type="ORF">CEPID_05925</name>
</gene>
<accession>A0A0G3GP93</accession>
<dbReference type="AlphaFoldDB" id="A0A0G3GP93"/>
<proteinExistence type="predicted"/>
<organism evidence="1 2">
    <name type="scientific">Corynebacterium epidermidicanis</name>
    <dbReference type="NCBI Taxonomy" id="1050174"/>
    <lineage>
        <taxon>Bacteria</taxon>
        <taxon>Bacillati</taxon>
        <taxon>Actinomycetota</taxon>
        <taxon>Actinomycetes</taxon>
        <taxon>Mycobacteriales</taxon>
        <taxon>Corynebacteriaceae</taxon>
        <taxon>Corynebacterium</taxon>
    </lineage>
</organism>
<evidence type="ECO:0000313" key="2">
    <source>
        <dbReference type="Proteomes" id="UP000035368"/>
    </source>
</evidence>